<sequence length="85" mass="9801">MDKQEIIAKLKSSLDLDDVHVMTDDGSHFQVIAISEIFAELSRVKKQQAIYAPLAEFINDNRIHALSIKTYTPTEWQRERKLMGL</sequence>
<dbReference type="PIRSF" id="PIRSF003113">
    <property type="entry name" value="BolA"/>
    <property type="match status" value="1"/>
</dbReference>
<dbReference type="Pfam" id="PF01722">
    <property type="entry name" value="BolA"/>
    <property type="match status" value="1"/>
</dbReference>
<dbReference type="PANTHER" id="PTHR46229">
    <property type="entry name" value="BOLA TRANSCRIPTION REGULATOR"/>
    <property type="match status" value="1"/>
</dbReference>
<dbReference type="EMBL" id="NASK01000087">
    <property type="protein sequence ID" value="OTQ50386.1"/>
    <property type="molecule type" value="Genomic_DNA"/>
</dbReference>
<dbReference type="SUPFAM" id="SSF82657">
    <property type="entry name" value="BolA-like"/>
    <property type="match status" value="1"/>
</dbReference>
<dbReference type="InterPro" id="IPR050961">
    <property type="entry name" value="BolA/IbaG_stress_morph_reg"/>
</dbReference>
<dbReference type="OrthoDB" id="9812890at2"/>
<evidence type="ECO:0000313" key="4">
    <source>
        <dbReference type="Proteomes" id="UP000194968"/>
    </source>
</evidence>
<dbReference type="AlphaFoldDB" id="A0A242NV97"/>
<dbReference type="InterPro" id="IPR002634">
    <property type="entry name" value="BolA"/>
</dbReference>
<comment type="caution">
    <text evidence="3">The sequence shown here is derived from an EMBL/GenBank/DDBJ whole genome shotgun (WGS) entry which is preliminary data.</text>
</comment>
<dbReference type="InterPro" id="IPR036065">
    <property type="entry name" value="BolA-like_sf"/>
</dbReference>
<evidence type="ECO:0000313" key="3">
    <source>
        <dbReference type="EMBL" id="OTQ50386.1"/>
    </source>
</evidence>
<protein>
    <recommendedName>
        <fullName evidence="5">BolA family transcriptional regulator</fullName>
    </recommendedName>
</protein>
<organism evidence="3 4">
    <name type="scientific">Gilliamella apis</name>
    <dbReference type="NCBI Taxonomy" id="1970738"/>
    <lineage>
        <taxon>Bacteria</taxon>
        <taxon>Pseudomonadati</taxon>
        <taxon>Pseudomonadota</taxon>
        <taxon>Gammaproteobacteria</taxon>
        <taxon>Orbales</taxon>
        <taxon>Orbaceae</taxon>
        <taxon>Gilliamella</taxon>
    </lineage>
</organism>
<proteinExistence type="inferred from homology"/>
<accession>A0A242NV97</accession>
<evidence type="ECO:0000256" key="1">
    <source>
        <dbReference type="ARBA" id="ARBA00005578"/>
    </source>
</evidence>
<reference evidence="3 4" key="1">
    <citation type="submission" date="2017-03" db="EMBL/GenBank/DDBJ databases">
        <title>Comparative genomics of honeybee gut symbionts reveal geographically distinct and subgroup specific antibiotic resistance.</title>
        <authorList>
            <person name="Ludvigsen J."/>
            <person name="Porcellato D."/>
            <person name="Labee-Lund T.M."/>
            <person name="Amdam G.V."/>
            <person name="Rudi K."/>
        </authorList>
    </citation>
    <scope>NUCLEOTIDE SEQUENCE [LARGE SCALE GENOMIC DNA]</scope>
    <source>
        <strain evidence="3 4">A-4-12</strain>
    </source>
</reference>
<evidence type="ECO:0008006" key="5">
    <source>
        <dbReference type="Google" id="ProtNLM"/>
    </source>
</evidence>
<dbReference type="RefSeq" id="WP_086320328.1">
    <property type="nucleotide sequence ID" value="NZ_NASK01000087.1"/>
</dbReference>
<evidence type="ECO:0000256" key="2">
    <source>
        <dbReference type="RuleBase" id="RU003860"/>
    </source>
</evidence>
<dbReference type="PANTHER" id="PTHR46229:SF4">
    <property type="entry name" value="ACID STRESS PROTEIN IBAG"/>
    <property type="match status" value="1"/>
</dbReference>
<dbReference type="Gene3D" id="3.30.300.90">
    <property type="entry name" value="BolA-like"/>
    <property type="match status" value="1"/>
</dbReference>
<dbReference type="Proteomes" id="UP000194968">
    <property type="component" value="Unassembled WGS sequence"/>
</dbReference>
<gene>
    <name evidence="3" type="ORF">B6D06_04360</name>
</gene>
<name>A0A242NV97_9GAMM</name>
<comment type="similarity">
    <text evidence="1 2">Belongs to the BolA/IbaG family.</text>
</comment>